<dbReference type="EMBL" id="REGN01000346">
    <property type="protein sequence ID" value="RNA42607.1"/>
    <property type="molecule type" value="Genomic_DNA"/>
</dbReference>
<comment type="caution">
    <text evidence="1">The sequence shown here is derived from an EMBL/GenBank/DDBJ whole genome shotgun (WGS) entry which is preliminary data.</text>
</comment>
<keyword evidence="2" id="KW-1185">Reference proteome</keyword>
<name>A0A3M7T3V2_BRAPC</name>
<organism evidence="1 2">
    <name type="scientific">Brachionus plicatilis</name>
    <name type="common">Marine rotifer</name>
    <name type="synonym">Brachionus muelleri</name>
    <dbReference type="NCBI Taxonomy" id="10195"/>
    <lineage>
        <taxon>Eukaryota</taxon>
        <taxon>Metazoa</taxon>
        <taxon>Spiralia</taxon>
        <taxon>Gnathifera</taxon>
        <taxon>Rotifera</taxon>
        <taxon>Eurotatoria</taxon>
        <taxon>Monogononta</taxon>
        <taxon>Pseudotrocha</taxon>
        <taxon>Ploima</taxon>
        <taxon>Brachionidae</taxon>
        <taxon>Brachionus</taxon>
    </lineage>
</organism>
<evidence type="ECO:0000313" key="1">
    <source>
        <dbReference type="EMBL" id="RNA42607.1"/>
    </source>
</evidence>
<sequence length="149" mass="17260">MITFCIFIDLVIKKINAINFVVPLLSTVQIKTNPHFVRILYKLLFLDSFFSSTLPNGKVGKGKVEEKSRKGNVQGLQNFNNNKNNNKILNPFQLDKIFNCGPSIVKKYEAWCLNLHNHERFQKMSVYRSKTIAIEQKDCILSVLEHLKF</sequence>
<gene>
    <name evidence="1" type="ORF">BpHYR1_022376</name>
</gene>
<evidence type="ECO:0000313" key="2">
    <source>
        <dbReference type="Proteomes" id="UP000276133"/>
    </source>
</evidence>
<proteinExistence type="predicted"/>
<reference evidence="1 2" key="1">
    <citation type="journal article" date="2018" name="Sci. Rep.">
        <title>Genomic signatures of local adaptation to the degree of environmental predictability in rotifers.</title>
        <authorList>
            <person name="Franch-Gras L."/>
            <person name="Hahn C."/>
            <person name="Garcia-Roger E.M."/>
            <person name="Carmona M.J."/>
            <person name="Serra M."/>
            <person name="Gomez A."/>
        </authorList>
    </citation>
    <scope>NUCLEOTIDE SEQUENCE [LARGE SCALE GENOMIC DNA]</scope>
    <source>
        <strain evidence="1">HYR1</strain>
    </source>
</reference>
<accession>A0A3M7T3V2</accession>
<dbReference type="AlphaFoldDB" id="A0A3M7T3V2"/>
<protein>
    <submittedName>
        <fullName evidence="1">Uncharacterized protein</fullName>
    </submittedName>
</protein>
<dbReference type="Proteomes" id="UP000276133">
    <property type="component" value="Unassembled WGS sequence"/>
</dbReference>